<accession>A0A1F6FLY2</accession>
<evidence type="ECO:0000313" key="3">
    <source>
        <dbReference type="Proteomes" id="UP000179136"/>
    </source>
</evidence>
<protein>
    <submittedName>
        <fullName evidence="2">Uncharacterized protein</fullName>
    </submittedName>
</protein>
<dbReference type="AlphaFoldDB" id="A0A1F6FLY2"/>
<name>A0A1F6FLY2_9BACT</name>
<reference evidence="2 3" key="1">
    <citation type="journal article" date="2016" name="Nat. Commun.">
        <title>Thousands of microbial genomes shed light on interconnected biogeochemical processes in an aquifer system.</title>
        <authorList>
            <person name="Anantharaman K."/>
            <person name="Brown C.T."/>
            <person name="Hug L.A."/>
            <person name="Sharon I."/>
            <person name="Castelle C.J."/>
            <person name="Probst A.J."/>
            <person name="Thomas B.C."/>
            <person name="Singh A."/>
            <person name="Wilkins M.J."/>
            <person name="Karaoz U."/>
            <person name="Brodie E.L."/>
            <person name="Williams K.H."/>
            <person name="Hubbard S.S."/>
            <person name="Banfield J.F."/>
        </authorList>
    </citation>
    <scope>NUCLEOTIDE SEQUENCE [LARGE SCALE GENOMIC DNA]</scope>
</reference>
<evidence type="ECO:0000256" key="1">
    <source>
        <dbReference type="SAM" id="MobiDB-lite"/>
    </source>
</evidence>
<feature type="region of interest" description="Disordered" evidence="1">
    <location>
        <begin position="1"/>
        <end position="20"/>
    </location>
</feature>
<proteinExistence type="predicted"/>
<comment type="caution">
    <text evidence="2">The sequence shown here is derived from an EMBL/GenBank/DDBJ whole genome shotgun (WGS) entry which is preliminary data.</text>
</comment>
<gene>
    <name evidence="2" type="ORF">A3B87_01270</name>
</gene>
<dbReference type="EMBL" id="MFMW01000025">
    <property type="protein sequence ID" value="OGG86881.1"/>
    <property type="molecule type" value="Genomic_DNA"/>
</dbReference>
<sequence length="213" mass="24824">MYQKNKKQSTPPNPPSADWQFQQRKDGDQLFLDVTILFYRWELPKKEEIKVFDGVEVVSFIVNNNDLLKNQGRFFSNGSGEFVYSIQLEDRPHTINFAVGFKWSNQTCWSRDKFIVGQKAKPAKKCSLLDVYERVEKNFDNKFLAKFWLGHFERWLKHTCKKDAVIYNLELLDVDKAALLVVQIAKKVKASDFSSQDAFAEQNNLLEENSNGK</sequence>
<organism evidence="2 3">
    <name type="scientific">Candidatus Kuenenbacteria bacterium RIFCSPHIGHO2_02_FULL_39_13</name>
    <dbReference type="NCBI Taxonomy" id="1798561"/>
    <lineage>
        <taxon>Bacteria</taxon>
        <taxon>Candidatus Kueneniibacteriota</taxon>
    </lineage>
</organism>
<dbReference type="Proteomes" id="UP000179136">
    <property type="component" value="Unassembled WGS sequence"/>
</dbReference>
<dbReference type="STRING" id="1798561.A3B87_01270"/>
<evidence type="ECO:0000313" key="2">
    <source>
        <dbReference type="EMBL" id="OGG86881.1"/>
    </source>
</evidence>